<keyword evidence="2" id="KW-0963">Cytoplasm</keyword>
<dbReference type="Proteomes" id="UP001156682">
    <property type="component" value="Unassembled WGS sequence"/>
</dbReference>
<comment type="similarity">
    <text evidence="1 2">Belongs to the DTD family.</text>
</comment>
<keyword evidence="2" id="KW-0820">tRNA-binding</keyword>
<dbReference type="Gene3D" id="3.50.80.10">
    <property type="entry name" value="D-tyrosyl-tRNA(Tyr) deacylase"/>
    <property type="match status" value="1"/>
</dbReference>
<dbReference type="RefSeq" id="WP_027851028.1">
    <property type="nucleotide sequence ID" value="NZ_BSOR01000027.1"/>
</dbReference>
<organism evidence="3 4">
    <name type="scientific">Marinospirillum insulare</name>
    <dbReference type="NCBI Taxonomy" id="217169"/>
    <lineage>
        <taxon>Bacteria</taxon>
        <taxon>Pseudomonadati</taxon>
        <taxon>Pseudomonadota</taxon>
        <taxon>Gammaproteobacteria</taxon>
        <taxon>Oceanospirillales</taxon>
        <taxon>Oceanospirillaceae</taxon>
        <taxon>Marinospirillum</taxon>
    </lineage>
</organism>
<protein>
    <recommendedName>
        <fullName evidence="2">D-aminoacyl-tRNA deacylase</fullName>
        <shortName evidence="2">DTD</shortName>
        <ecNumber evidence="2">3.1.1.96</ecNumber>
    </recommendedName>
    <alternativeName>
        <fullName evidence="2">Gly-tRNA(Ala) deacylase</fullName>
        <ecNumber evidence="2">3.1.1.-</ecNumber>
    </alternativeName>
</protein>
<dbReference type="EC" id="3.1.1.-" evidence="2"/>
<dbReference type="PANTHER" id="PTHR10472:SF5">
    <property type="entry name" value="D-AMINOACYL-TRNA DEACYLASE 1"/>
    <property type="match status" value="1"/>
</dbReference>
<keyword evidence="2" id="KW-0694">RNA-binding</keyword>
<feature type="short sequence motif" description="Gly-cisPro motif, important for rejection of L-amino acids" evidence="2">
    <location>
        <begin position="137"/>
        <end position="138"/>
    </location>
</feature>
<accession>A0ABQ5ZVB3</accession>
<comment type="caution">
    <text evidence="3">The sequence shown here is derived from an EMBL/GenBank/DDBJ whole genome shotgun (WGS) entry which is preliminary data.</text>
</comment>
<comment type="subunit">
    <text evidence="2">Homodimer.</text>
</comment>
<dbReference type="NCBIfam" id="TIGR00256">
    <property type="entry name" value="D-aminoacyl-tRNA deacylase"/>
    <property type="match status" value="1"/>
</dbReference>
<comment type="catalytic activity">
    <reaction evidence="2">
        <text>glycyl-tRNA(Ala) + H2O = tRNA(Ala) + glycine + H(+)</text>
        <dbReference type="Rhea" id="RHEA:53744"/>
        <dbReference type="Rhea" id="RHEA-COMP:9657"/>
        <dbReference type="Rhea" id="RHEA-COMP:13640"/>
        <dbReference type="ChEBI" id="CHEBI:15377"/>
        <dbReference type="ChEBI" id="CHEBI:15378"/>
        <dbReference type="ChEBI" id="CHEBI:57305"/>
        <dbReference type="ChEBI" id="CHEBI:78442"/>
        <dbReference type="ChEBI" id="CHEBI:78522"/>
    </reaction>
</comment>
<comment type="subcellular location">
    <subcellularLocation>
        <location evidence="2">Cytoplasm</location>
    </subcellularLocation>
</comment>
<dbReference type="InterPro" id="IPR023509">
    <property type="entry name" value="DTD-like_sf"/>
</dbReference>
<proteinExistence type="inferred from homology"/>
<comment type="domain">
    <text evidence="2">A Gly-cisPro motif from one monomer fits into the active site of the other monomer to allow specific chiral rejection of L-amino acids.</text>
</comment>
<dbReference type="SUPFAM" id="SSF69500">
    <property type="entry name" value="DTD-like"/>
    <property type="match status" value="1"/>
</dbReference>
<comment type="catalytic activity">
    <reaction evidence="2">
        <text>a D-aminoacyl-tRNA + H2O = a tRNA + a D-alpha-amino acid + H(+)</text>
        <dbReference type="Rhea" id="RHEA:13953"/>
        <dbReference type="Rhea" id="RHEA-COMP:10123"/>
        <dbReference type="Rhea" id="RHEA-COMP:10124"/>
        <dbReference type="ChEBI" id="CHEBI:15377"/>
        <dbReference type="ChEBI" id="CHEBI:15378"/>
        <dbReference type="ChEBI" id="CHEBI:59871"/>
        <dbReference type="ChEBI" id="CHEBI:78442"/>
        <dbReference type="ChEBI" id="CHEBI:79333"/>
        <dbReference type="EC" id="3.1.1.96"/>
    </reaction>
</comment>
<evidence type="ECO:0000256" key="2">
    <source>
        <dbReference type="HAMAP-Rule" id="MF_00518"/>
    </source>
</evidence>
<comment type="function">
    <text evidence="2">An aminoacyl-tRNA editing enzyme that deacylates mischarged D-aminoacyl-tRNAs. Also deacylates mischarged glycyl-tRNA(Ala), protecting cells against glycine mischarging by AlaRS. Acts via tRNA-based rather than protein-based catalysis; rejects L-amino acids rather than detecting D-amino acids in the active site. By recycling D-aminoacyl-tRNA to D-amino acids and free tRNA molecules, this enzyme counteracts the toxicity associated with the formation of D-aminoacyl-tRNA entities in vivo and helps enforce protein L-homochirality.</text>
</comment>
<dbReference type="PANTHER" id="PTHR10472">
    <property type="entry name" value="D-TYROSYL-TRNA TYR DEACYLASE"/>
    <property type="match status" value="1"/>
</dbReference>
<dbReference type="HAMAP" id="MF_00518">
    <property type="entry name" value="Deacylase_Dtd"/>
    <property type="match status" value="1"/>
</dbReference>
<dbReference type="Pfam" id="PF02580">
    <property type="entry name" value="Tyr_Deacylase"/>
    <property type="match status" value="1"/>
</dbReference>
<reference evidence="4" key="1">
    <citation type="journal article" date="2019" name="Int. J. Syst. Evol. Microbiol.">
        <title>The Global Catalogue of Microorganisms (GCM) 10K type strain sequencing project: providing services to taxonomists for standard genome sequencing and annotation.</title>
        <authorList>
            <consortium name="The Broad Institute Genomics Platform"/>
            <consortium name="The Broad Institute Genome Sequencing Center for Infectious Disease"/>
            <person name="Wu L."/>
            <person name="Ma J."/>
        </authorList>
    </citation>
    <scope>NUCLEOTIDE SEQUENCE [LARGE SCALE GENOMIC DNA]</scope>
    <source>
        <strain evidence="4">NBRC 100033</strain>
    </source>
</reference>
<gene>
    <name evidence="2 3" type="primary">dtd</name>
    <name evidence="3" type="ORF">GCM10007878_15580</name>
</gene>
<dbReference type="EMBL" id="BSOR01000027">
    <property type="protein sequence ID" value="GLR64120.1"/>
    <property type="molecule type" value="Genomic_DNA"/>
</dbReference>
<evidence type="ECO:0000313" key="4">
    <source>
        <dbReference type="Proteomes" id="UP001156682"/>
    </source>
</evidence>
<keyword evidence="2" id="KW-0378">Hydrolase</keyword>
<dbReference type="EC" id="3.1.1.96" evidence="2"/>
<name>A0ABQ5ZVB3_9GAMM</name>
<sequence>MKALLQRVSRAKVTVDNQLVGEIGTGLLVFLGVDKDDTPAITEKLLQKVLSYRIFADEAGKMNLGLKETQGGLLVVSQFTLSAETHKGLRPGFSSAAEPTKGELLYNHFLTSAKANHPQVASGQFGANMQVELINDGPVTFLLESK</sequence>
<keyword evidence="4" id="KW-1185">Reference proteome</keyword>
<evidence type="ECO:0000313" key="3">
    <source>
        <dbReference type="EMBL" id="GLR64120.1"/>
    </source>
</evidence>
<dbReference type="InterPro" id="IPR003732">
    <property type="entry name" value="Daa-tRNA_deacyls_DTD"/>
</dbReference>
<evidence type="ECO:0000256" key="1">
    <source>
        <dbReference type="ARBA" id="ARBA00009673"/>
    </source>
</evidence>